<evidence type="ECO:0000313" key="3">
    <source>
        <dbReference type="Proteomes" id="UP000177039"/>
    </source>
</evidence>
<organism evidence="2 3">
    <name type="scientific">Candidatus Curtissbacteria bacterium RIFCSPLOWO2_01_FULL_42_50</name>
    <dbReference type="NCBI Taxonomy" id="1797730"/>
    <lineage>
        <taxon>Bacteria</taxon>
        <taxon>Candidatus Curtissiibacteriota</taxon>
    </lineage>
</organism>
<dbReference type="AlphaFoldDB" id="A0A1F5H6D3"/>
<dbReference type="EMBL" id="MFBT01000012">
    <property type="protein sequence ID" value="OGD99661.1"/>
    <property type="molecule type" value="Genomic_DNA"/>
</dbReference>
<keyword evidence="1" id="KW-1133">Transmembrane helix</keyword>
<proteinExistence type="predicted"/>
<protein>
    <recommendedName>
        <fullName evidence="4">Glycosyltransferase RgtA/B/C/D-like domain-containing protein</fullName>
    </recommendedName>
</protein>
<feature type="transmembrane region" description="Helical" evidence="1">
    <location>
        <begin position="127"/>
        <end position="150"/>
    </location>
</feature>
<comment type="caution">
    <text evidence="2">The sequence shown here is derived from an EMBL/GenBank/DDBJ whole genome shotgun (WGS) entry which is preliminary data.</text>
</comment>
<gene>
    <name evidence="2" type="ORF">A3B54_03160</name>
</gene>
<keyword evidence="1" id="KW-0812">Transmembrane</keyword>
<feature type="transmembrane region" description="Helical" evidence="1">
    <location>
        <begin position="156"/>
        <end position="182"/>
    </location>
</feature>
<name>A0A1F5H6D3_9BACT</name>
<feature type="transmembrane region" description="Helical" evidence="1">
    <location>
        <begin position="281"/>
        <end position="299"/>
    </location>
</feature>
<feature type="transmembrane region" description="Helical" evidence="1">
    <location>
        <begin position="252"/>
        <end position="269"/>
    </location>
</feature>
<feature type="transmembrane region" description="Helical" evidence="1">
    <location>
        <begin position="194"/>
        <end position="212"/>
    </location>
</feature>
<feature type="transmembrane region" description="Helical" evidence="1">
    <location>
        <begin position="78"/>
        <end position="97"/>
    </location>
</feature>
<evidence type="ECO:0000256" key="1">
    <source>
        <dbReference type="SAM" id="Phobius"/>
    </source>
</evidence>
<keyword evidence="1" id="KW-0472">Membrane</keyword>
<dbReference type="Proteomes" id="UP000177039">
    <property type="component" value="Unassembled WGS sequence"/>
</dbReference>
<evidence type="ECO:0008006" key="4">
    <source>
        <dbReference type="Google" id="ProtNLM"/>
    </source>
</evidence>
<feature type="transmembrane region" description="Helical" evidence="1">
    <location>
        <begin position="329"/>
        <end position="346"/>
    </location>
</feature>
<sequence length="425" mass="48174">MKKEFLVFLILLFFIFFVYQPAFLNFFAQDDFILINQFSQNNIWQDLKNVFGPPQVTHWRPIHNLYFFVAGNLFSENYAGYHALTFAFHIGASFLIYKTAFRLFKNQVASLSSGILYGVHPAHFISLFWISGGATSIGFFFLIASFYGYLTGKRSFSLILFLLAILASEAMMVGLGIILLWEILTKGKKLDKRFLVEIGVISTVFAVVRFLTFTPKTAFDVYNLEFSTLIISTVKYYLLRIAGFAEVSGDKIISIFLLSWLVLISLLLIKTLSKKQDIRLLILSVAVITIGLFPFILIPSHLSPHYMNLSIFGFSTLVSCALKQLKPLTSFTIILIFVVISASNINQTLNNNWVIRRGNFAKAYIEQIEKDNPASGATLTFEDSSLSTSREAYISLGTGKGIKFWFKDRNYKTCFSAFEKCAILN</sequence>
<reference evidence="2 3" key="1">
    <citation type="journal article" date="2016" name="Nat. Commun.">
        <title>Thousands of microbial genomes shed light on interconnected biogeochemical processes in an aquifer system.</title>
        <authorList>
            <person name="Anantharaman K."/>
            <person name="Brown C.T."/>
            <person name="Hug L.A."/>
            <person name="Sharon I."/>
            <person name="Castelle C.J."/>
            <person name="Probst A.J."/>
            <person name="Thomas B.C."/>
            <person name="Singh A."/>
            <person name="Wilkins M.J."/>
            <person name="Karaoz U."/>
            <person name="Brodie E.L."/>
            <person name="Williams K.H."/>
            <person name="Hubbard S.S."/>
            <person name="Banfield J.F."/>
        </authorList>
    </citation>
    <scope>NUCLEOTIDE SEQUENCE [LARGE SCALE GENOMIC DNA]</scope>
</reference>
<accession>A0A1F5H6D3</accession>
<evidence type="ECO:0000313" key="2">
    <source>
        <dbReference type="EMBL" id="OGD99661.1"/>
    </source>
</evidence>